<dbReference type="PANTHER" id="PTHR16821">
    <property type="entry name" value="FRATAXIN"/>
    <property type="match status" value="1"/>
</dbReference>
<dbReference type="GO" id="GO:0008198">
    <property type="term" value="F:ferrous iron binding"/>
    <property type="evidence" value="ECO:0007669"/>
    <property type="project" value="TreeGrafter"/>
</dbReference>
<dbReference type="PROSITE" id="PS50810">
    <property type="entry name" value="FRATAXIN_2"/>
    <property type="match status" value="1"/>
</dbReference>
<dbReference type="GO" id="GO:0008199">
    <property type="term" value="F:ferric iron binding"/>
    <property type="evidence" value="ECO:0007669"/>
    <property type="project" value="InterPro"/>
</dbReference>
<comment type="similarity">
    <text evidence="1">Belongs to the frataxin family.</text>
</comment>
<dbReference type="GO" id="GO:0004322">
    <property type="term" value="F:ferroxidase activity"/>
    <property type="evidence" value="ECO:0007669"/>
    <property type="project" value="TreeGrafter"/>
</dbReference>
<evidence type="ECO:0000256" key="1">
    <source>
        <dbReference type="ARBA" id="ARBA00008183"/>
    </source>
</evidence>
<dbReference type="Pfam" id="PF01491">
    <property type="entry name" value="Frataxin_Cyay"/>
    <property type="match status" value="1"/>
</dbReference>
<dbReference type="GO" id="GO:0034986">
    <property type="term" value="F:iron chaperone activity"/>
    <property type="evidence" value="ECO:0007669"/>
    <property type="project" value="TreeGrafter"/>
</dbReference>
<dbReference type="Gene3D" id="3.30.920.10">
    <property type="entry name" value="Frataxin/CyaY"/>
    <property type="match status" value="1"/>
</dbReference>
<dbReference type="GO" id="GO:0016226">
    <property type="term" value="P:iron-sulfur cluster assembly"/>
    <property type="evidence" value="ECO:0007669"/>
    <property type="project" value="InterPro"/>
</dbReference>
<keyword evidence="2" id="KW-0408">Iron</keyword>
<gene>
    <name evidence="3" type="primary">cyaY</name>
    <name evidence="3" type="ORF">SZ25_00016</name>
</gene>
<comment type="caution">
    <text evidence="3">The sequence shown here is derived from an EMBL/GenBank/DDBJ whole genome shotgun (WGS) entry which is preliminary data.</text>
</comment>
<accession>A0A0F5MS61</accession>
<reference evidence="3 4" key="1">
    <citation type="submission" date="2015-02" db="EMBL/GenBank/DDBJ databases">
        <title>Single cell genomics of a rare environmental alphaproteobacterium provides unique insights into Rickettsiaceae evolution.</title>
        <authorList>
            <person name="Martijn J."/>
            <person name="Schulz F."/>
            <person name="Zaremba-Niedzwiedzka K."/>
            <person name="Viklund J."/>
            <person name="Stepanauskas R."/>
            <person name="Andersson S.G.E."/>
            <person name="Horn M."/>
            <person name="Guy L."/>
            <person name="Ettema T.J.G."/>
        </authorList>
    </citation>
    <scope>NUCLEOTIDE SEQUENCE [LARGE SCALE GENOMIC DNA]</scope>
    <source>
        <strain evidence="3 4">SCGC AAA041-L04</strain>
    </source>
</reference>
<dbReference type="NCBIfam" id="TIGR03421">
    <property type="entry name" value="FeS_CyaY"/>
    <property type="match status" value="1"/>
</dbReference>
<name>A0A0F5MS61_9RICK</name>
<dbReference type="SMART" id="SM01219">
    <property type="entry name" value="Frataxin_Cyay"/>
    <property type="match status" value="1"/>
</dbReference>
<proteinExistence type="inferred from homology"/>
<evidence type="ECO:0000256" key="2">
    <source>
        <dbReference type="ARBA" id="ARBA00023004"/>
    </source>
</evidence>
<dbReference type="PANTHER" id="PTHR16821:SF2">
    <property type="entry name" value="FRATAXIN, MITOCHONDRIAL"/>
    <property type="match status" value="1"/>
</dbReference>
<dbReference type="InterPro" id="IPR036524">
    <property type="entry name" value="Frataxin/CyaY_sf"/>
</dbReference>
<keyword evidence="4" id="KW-1185">Reference proteome</keyword>
<sequence length="101" mass="11744">MQEIEFNNLAQIELSKLYELLVGTSKYSDLDTELTDGIVYITLPTDRQYVINKHYPSKQIWLSSPISGASYYSYDLLQDKFINKDNQALIEKILIEISVYE</sequence>
<dbReference type="Proteomes" id="UP000033358">
    <property type="component" value="Unassembled WGS sequence"/>
</dbReference>
<dbReference type="EMBL" id="JYHA01000005">
    <property type="protein sequence ID" value="KKB96887.1"/>
    <property type="molecule type" value="Genomic_DNA"/>
</dbReference>
<dbReference type="PROSITE" id="PS01344">
    <property type="entry name" value="FRATAXIN_1"/>
    <property type="match status" value="1"/>
</dbReference>
<dbReference type="GO" id="GO:0006879">
    <property type="term" value="P:intracellular iron ion homeostasis"/>
    <property type="evidence" value="ECO:0007669"/>
    <property type="project" value="TreeGrafter"/>
</dbReference>
<evidence type="ECO:0000313" key="3">
    <source>
        <dbReference type="EMBL" id="KKB96887.1"/>
    </source>
</evidence>
<protein>
    <submittedName>
        <fullName evidence="3">Protein CyaY</fullName>
    </submittedName>
</protein>
<evidence type="ECO:0000313" key="4">
    <source>
        <dbReference type="Proteomes" id="UP000033358"/>
    </source>
</evidence>
<dbReference type="SUPFAM" id="SSF55387">
    <property type="entry name" value="Frataxin/Nqo15-like"/>
    <property type="match status" value="1"/>
</dbReference>
<dbReference type="GO" id="GO:0005737">
    <property type="term" value="C:cytoplasm"/>
    <property type="evidence" value="ECO:0007669"/>
    <property type="project" value="UniProtKB-ARBA"/>
</dbReference>
<dbReference type="AlphaFoldDB" id="A0A0F5MS61"/>
<dbReference type="InterPro" id="IPR020895">
    <property type="entry name" value="Frataxin_CS"/>
</dbReference>
<dbReference type="GO" id="GO:0051537">
    <property type="term" value="F:2 iron, 2 sulfur cluster binding"/>
    <property type="evidence" value="ECO:0007669"/>
    <property type="project" value="TreeGrafter"/>
</dbReference>
<dbReference type="InterPro" id="IPR002908">
    <property type="entry name" value="Frataxin/CyaY"/>
</dbReference>
<organism evidence="3 4">
    <name type="scientific">Candidatus Arcanibacter lacustris</name>
    <dbReference type="NCBI Taxonomy" id="1607817"/>
    <lineage>
        <taxon>Bacteria</taxon>
        <taxon>Pseudomonadati</taxon>
        <taxon>Pseudomonadota</taxon>
        <taxon>Alphaproteobacteria</taxon>
        <taxon>Rickettsiales</taxon>
        <taxon>Candidatus Arcanibacter</taxon>
    </lineage>
</organism>